<evidence type="ECO:0000256" key="1">
    <source>
        <dbReference type="SAM" id="MobiDB-lite"/>
    </source>
</evidence>
<feature type="region of interest" description="Disordered" evidence="1">
    <location>
        <begin position="1"/>
        <end position="35"/>
    </location>
</feature>
<gene>
    <name evidence="2" type="ORF">NPIL_263181</name>
</gene>
<feature type="compositionally biased region" description="Basic residues" evidence="1">
    <location>
        <begin position="9"/>
        <end position="23"/>
    </location>
</feature>
<evidence type="ECO:0000313" key="2">
    <source>
        <dbReference type="EMBL" id="GFU55384.1"/>
    </source>
</evidence>
<keyword evidence="3" id="KW-1185">Reference proteome</keyword>
<accession>A0A8X6R283</accession>
<proteinExistence type="predicted"/>
<name>A0A8X6R283_NEPPI</name>
<reference evidence="2" key="1">
    <citation type="submission" date="2020-08" db="EMBL/GenBank/DDBJ databases">
        <title>Multicomponent nature underlies the extraordinary mechanical properties of spider dragline silk.</title>
        <authorList>
            <person name="Kono N."/>
            <person name="Nakamura H."/>
            <person name="Mori M."/>
            <person name="Yoshida Y."/>
            <person name="Ohtoshi R."/>
            <person name="Malay A.D."/>
            <person name="Moran D.A.P."/>
            <person name="Tomita M."/>
            <person name="Numata K."/>
            <person name="Arakawa K."/>
        </authorList>
    </citation>
    <scope>NUCLEOTIDE SEQUENCE</scope>
</reference>
<evidence type="ECO:0000313" key="3">
    <source>
        <dbReference type="Proteomes" id="UP000887013"/>
    </source>
</evidence>
<comment type="caution">
    <text evidence="2">The sequence shown here is derived from an EMBL/GenBank/DDBJ whole genome shotgun (WGS) entry which is preliminary data.</text>
</comment>
<protein>
    <submittedName>
        <fullName evidence="2">Uncharacterized protein</fullName>
    </submittedName>
</protein>
<sequence length="67" mass="7476">IASENPPSVRKKRREAKHGRVPRARGTPTLPAGSDYVTYSKEVITLEKKIKPGVETPGDDRKRSSEF</sequence>
<organism evidence="2 3">
    <name type="scientific">Nephila pilipes</name>
    <name type="common">Giant wood spider</name>
    <name type="synonym">Nephila maculata</name>
    <dbReference type="NCBI Taxonomy" id="299642"/>
    <lineage>
        <taxon>Eukaryota</taxon>
        <taxon>Metazoa</taxon>
        <taxon>Ecdysozoa</taxon>
        <taxon>Arthropoda</taxon>
        <taxon>Chelicerata</taxon>
        <taxon>Arachnida</taxon>
        <taxon>Araneae</taxon>
        <taxon>Araneomorphae</taxon>
        <taxon>Entelegynae</taxon>
        <taxon>Araneoidea</taxon>
        <taxon>Nephilidae</taxon>
        <taxon>Nephila</taxon>
    </lineage>
</organism>
<dbReference type="Proteomes" id="UP000887013">
    <property type="component" value="Unassembled WGS sequence"/>
</dbReference>
<feature type="non-terminal residue" evidence="2">
    <location>
        <position position="1"/>
    </location>
</feature>
<dbReference type="AlphaFoldDB" id="A0A8X6R283"/>
<dbReference type="EMBL" id="BMAW01039318">
    <property type="protein sequence ID" value="GFU55384.1"/>
    <property type="molecule type" value="Genomic_DNA"/>
</dbReference>